<evidence type="ECO:0008006" key="4">
    <source>
        <dbReference type="Google" id="ProtNLM"/>
    </source>
</evidence>
<sequence>MNKRNACFAGLAAAVTLLAGCAAQYRNTGACEEAMRNRLAGTTLGDLKVTHSATTYRGARVVIEGRLENGAASAAAAASAPSASAASAASSSASATAQSANEAPTVTAPTVQAAALPGTISVPTAPVAQGGAPEGKPTTPIAALLAKLGIKKTVATPAAAECTFDESGLATFRWLAPPRLAKTTPDPNAGND</sequence>
<keyword evidence="1" id="KW-0732">Signal</keyword>
<dbReference type="RefSeq" id="WP_110388662.1">
    <property type="nucleotide sequence ID" value="NZ_JACHVZ010000033.1"/>
</dbReference>
<evidence type="ECO:0000313" key="3">
    <source>
        <dbReference type="Proteomes" id="UP000533533"/>
    </source>
</evidence>
<evidence type="ECO:0000256" key="1">
    <source>
        <dbReference type="SAM" id="SignalP"/>
    </source>
</evidence>
<gene>
    <name evidence="2" type="ORF">FHX59_007331</name>
</gene>
<dbReference type="Proteomes" id="UP000533533">
    <property type="component" value="Unassembled WGS sequence"/>
</dbReference>
<protein>
    <recommendedName>
        <fullName evidence="4">Lipoprotein</fullName>
    </recommendedName>
</protein>
<dbReference type="PROSITE" id="PS51257">
    <property type="entry name" value="PROKAR_LIPOPROTEIN"/>
    <property type="match status" value="1"/>
</dbReference>
<evidence type="ECO:0000313" key="2">
    <source>
        <dbReference type="EMBL" id="MBB2932842.1"/>
    </source>
</evidence>
<reference evidence="2 3" key="1">
    <citation type="submission" date="2020-08" db="EMBL/GenBank/DDBJ databases">
        <title>Genomic Encyclopedia of Type Strains, Phase IV (KMG-V): Genome sequencing to study the core and pangenomes of soil and plant-associated prokaryotes.</title>
        <authorList>
            <person name="Whitman W."/>
        </authorList>
    </citation>
    <scope>NUCLEOTIDE SEQUENCE [LARGE SCALE GENOMIC DNA]</scope>
    <source>
        <strain evidence="2 3">SRMrh-85</strain>
    </source>
</reference>
<organism evidence="2 3">
    <name type="scientific">Paraburkholderia silvatlantica</name>
    <dbReference type="NCBI Taxonomy" id="321895"/>
    <lineage>
        <taxon>Bacteria</taxon>
        <taxon>Pseudomonadati</taxon>
        <taxon>Pseudomonadota</taxon>
        <taxon>Betaproteobacteria</taxon>
        <taxon>Burkholderiales</taxon>
        <taxon>Burkholderiaceae</taxon>
        <taxon>Paraburkholderia</taxon>
    </lineage>
</organism>
<comment type="caution">
    <text evidence="2">The sequence shown here is derived from an EMBL/GenBank/DDBJ whole genome shotgun (WGS) entry which is preliminary data.</text>
</comment>
<feature type="signal peptide" evidence="1">
    <location>
        <begin position="1"/>
        <end position="19"/>
    </location>
</feature>
<feature type="chain" id="PRO_5047091013" description="Lipoprotein" evidence="1">
    <location>
        <begin position="20"/>
        <end position="192"/>
    </location>
</feature>
<keyword evidence="3" id="KW-1185">Reference proteome</keyword>
<dbReference type="EMBL" id="JACHVZ010000033">
    <property type="protein sequence ID" value="MBB2932842.1"/>
    <property type="molecule type" value="Genomic_DNA"/>
</dbReference>
<name>A0ABR6FZH0_9BURK</name>
<proteinExistence type="predicted"/>
<accession>A0ABR6FZH0</accession>